<dbReference type="EMBL" id="LJZO01000003">
    <property type="protein sequence ID" value="ROW03499.1"/>
    <property type="molecule type" value="Genomic_DNA"/>
</dbReference>
<dbReference type="PANTHER" id="PTHR14374:SF0">
    <property type="entry name" value="TRAFFICKING PROTEIN PARTICLE COMPLEX SUBUNIT 11"/>
    <property type="match status" value="1"/>
</dbReference>
<accession>A0A423WJX9</accession>
<comment type="caution">
    <text evidence="3">The sequence shown here is derived from an EMBL/GenBank/DDBJ whole genome shotgun (WGS) entry which is preliminary data.</text>
</comment>
<feature type="domain" description="Trafficking protein particle complex subunit 11" evidence="2">
    <location>
        <begin position="341"/>
        <end position="608"/>
    </location>
</feature>
<evidence type="ECO:0000313" key="3">
    <source>
        <dbReference type="EMBL" id="ROW03499.1"/>
    </source>
</evidence>
<dbReference type="AlphaFoldDB" id="A0A423WJX9"/>
<dbReference type="PANTHER" id="PTHR14374">
    <property type="entry name" value="FOIE GRAS"/>
    <property type="match status" value="1"/>
</dbReference>
<sequence length="1257" mass="139933">MDEYPPCSLDYCLPLAVILGLPAKYAQETSLDTEYKDGATLIRSEPPPVEGDQVAALIQHIRDSDASGLPWNGRDTSGIKYRFRFRTAGRIWPADLAQTYLLPPKLARLPEDVDIPPSQAVLHSPFSPLTPSSNLYPDGLIDHRWLKKHQELIPSVFVCLYSLTAEPTLATLHDNKIKTDIGVLRNAIAQSGCKSKLAVVMLVDNSYGVQERLENIRRGSGLDPKAFFTAPADASPDELSRILDNALTTIYVQAIEYYRDLGRHARKKRGRGIAPQPTVPPTSGTSQTLSLAGWNIRYDFKSAIFAEYRQEMDAALRSFEQAYENLLSSEVLEIIPSWSPRWNQARFLADIIAVRCIRCLLWYDQHTAAVRRWEAHRERIGDIVDRQGHGTNNYGWEAWEARWAVVMANLIEKADIPDFDHSAISIYLTPEKTAQAERTQPWEMLHHPGYWYRLAARHTSARRKLAYLMPEDDRRSPSESPASRLAAKAFNYDTYMCPDPYDELPLARSGVNHSQMILNYLLSAQSYFIKKRQQRLAAEVSLECAKELATAKDWENVVKILRPFWDEMSFRRDGWPEITEDMCWVLRAAAVQTAQADLVVSIDWELLNKSKNPFGIIPLEISRYADNNTLGYPKHPKWHYDITKSLQGVDAPKPSIKVNDDLGTSFIKPSFAFRHEDGKAGQTCQAQLTIASNAISGSAPIVLESITIDFDGSIKPVLLTHDPGSDGSESKGGSASLYVVSLDEAKSDNDQETEDAGGSSHLCGTSNLTLEAGRTTVFELKIPLREPGEASASSLKFIVNNDAFTLTYSTNIQKAGTGHVWFTAGSKRRMARTHPQSIRVLPRPPKIEIKEINLLDQYYTNEVIELPFDILNEEDADAIAKLDVTVLGEEPPDFKLRLADGDEKTSSVEDEESSLQAAALGTIKSSDCSRVTLLLSAAERTTAYTLTLRVSYSLETDPKTTIIQAATYRINVASPFEANYELLPRLHPDPWPSLFDHEGIQNPSADSPGPSHGLAQAWCLVTRYASFASEDLNVTDLDIEIQPAHAVQCQTSKRKSLPAEGLRVSPKTIEETQFDVAVKRRSLDDRNPMGLDVSFVITWARLGAEPGTANRTLLAVPRLPIFGTEPRVLASVSYSSDSDGDSDGQGQGQGQGQIVFLDITIENASNHFLTFGLTMDPSDEYAFSGAKETTLSLLPVSRRTVTYRLLPMVEGGAWIRPALTVRDKYFQKVLRIIPTEGMRMDKEAFMVWVPPVGGDGK</sequence>
<dbReference type="STRING" id="252740.A0A423WJX9"/>
<dbReference type="InterPro" id="IPR012880">
    <property type="entry name" value="Gryzun"/>
</dbReference>
<dbReference type="Pfam" id="PF11817">
    <property type="entry name" value="Foie-gras_1"/>
    <property type="match status" value="1"/>
</dbReference>
<gene>
    <name evidence="3" type="ORF">VSDG_01344</name>
</gene>
<feature type="domain" description="Gryzun putative trafficking through Golgi" evidence="1">
    <location>
        <begin position="656"/>
        <end position="1250"/>
    </location>
</feature>
<dbReference type="Proteomes" id="UP000284375">
    <property type="component" value="Unassembled WGS sequence"/>
</dbReference>
<evidence type="ECO:0000313" key="4">
    <source>
        <dbReference type="Proteomes" id="UP000284375"/>
    </source>
</evidence>
<protein>
    <recommendedName>
        <fullName evidence="5">Trafficking protein particle complex subunit 11 domain-containing protein</fullName>
    </recommendedName>
</protein>
<evidence type="ECO:0000259" key="2">
    <source>
        <dbReference type="Pfam" id="PF11817"/>
    </source>
</evidence>
<dbReference type="OrthoDB" id="6278596at2759"/>
<evidence type="ECO:0008006" key="5">
    <source>
        <dbReference type="Google" id="ProtNLM"/>
    </source>
</evidence>
<name>A0A423WJX9_CYTCH</name>
<evidence type="ECO:0000259" key="1">
    <source>
        <dbReference type="Pfam" id="PF07919"/>
    </source>
</evidence>
<organism evidence="3 4">
    <name type="scientific">Cytospora chrysosperma</name>
    <name type="common">Cytospora canker fungus</name>
    <name type="synonym">Sphaeria chrysosperma</name>
    <dbReference type="NCBI Taxonomy" id="252740"/>
    <lineage>
        <taxon>Eukaryota</taxon>
        <taxon>Fungi</taxon>
        <taxon>Dikarya</taxon>
        <taxon>Ascomycota</taxon>
        <taxon>Pezizomycotina</taxon>
        <taxon>Sordariomycetes</taxon>
        <taxon>Sordariomycetidae</taxon>
        <taxon>Diaporthales</taxon>
        <taxon>Cytosporaceae</taxon>
        <taxon>Cytospora</taxon>
    </lineage>
</organism>
<dbReference type="InterPro" id="IPR021773">
    <property type="entry name" value="TPC11"/>
</dbReference>
<dbReference type="Pfam" id="PF07919">
    <property type="entry name" value="Gryzun"/>
    <property type="match status" value="1"/>
</dbReference>
<keyword evidence="4" id="KW-1185">Reference proteome</keyword>
<reference evidence="3 4" key="1">
    <citation type="submission" date="2015-09" db="EMBL/GenBank/DDBJ databases">
        <title>Host preference determinants of Valsa canker pathogens revealed by comparative genomics.</title>
        <authorList>
            <person name="Yin Z."/>
            <person name="Huang L."/>
        </authorList>
    </citation>
    <scope>NUCLEOTIDE SEQUENCE [LARGE SCALE GENOMIC DNA]</scope>
    <source>
        <strain evidence="3 4">YSFL</strain>
    </source>
</reference>
<proteinExistence type="predicted"/>